<keyword evidence="2" id="KW-0418">Kinase</keyword>
<accession>A0A840QI66</accession>
<evidence type="ECO:0000313" key="2">
    <source>
        <dbReference type="EMBL" id="MBB5159961.1"/>
    </source>
</evidence>
<feature type="domain" description="Aminoglycoside phosphotransferase" evidence="1">
    <location>
        <begin position="3"/>
        <end position="152"/>
    </location>
</feature>
<gene>
    <name evidence="2" type="ORF">BJ970_007561</name>
</gene>
<dbReference type="GO" id="GO:0016301">
    <property type="term" value="F:kinase activity"/>
    <property type="evidence" value="ECO:0007669"/>
    <property type="project" value="UniProtKB-KW"/>
</dbReference>
<comment type="caution">
    <text evidence="2">The sequence shown here is derived from an EMBL/GenBank/DDBJ whole genome shotgun (WGS) entry which is preliminary data.</text>
</comment>
<proteinExistence type="predicted"/>
<protein>
    <submittedName>
        <fullName evidence="2">Ser/Thr protein kinase RdoA (MazF antagonist)</fullName>
    </submittedName>
</protein>
<name>A0A840QI66_9PSEU</name>
<dbReference type="InterPro" id="IPR002575">
    <property type="entry name" value="Aminoglycoside_PTrfase"/>
</dbReference>
<evidence type="ECO:0000259" key="1">
    <source>
        <dbReference type="Pfam" id="PF01636"/>
    </source>
</evidence>
<keyword evidence="3" id="KW-1185">Reference proteome</keyword>
<dbReference type="EMBL" id="JACHIW010000003">
    <property type="protein sequence ID" value="MBB5159961.1"/>
    <property type="molecule type" value="Genomic_DNA"/>
</dbReference>
<dbReference type="InterPro" id="IPR011009">
    <property type="entry name" value="Kinase-like_dom_sf"/>
</dbReference>
<dbReference type="Proteomes" id="UP000584374">
    <property type="component" value="Unassembled WGS sequence"/>
</dbReference>
<sequence>MSSWLHSAHIPVVRPVEEPVELNDTVVTFWHELPPHRPATPAEIGQFLRKLHGTPPPAEGLLAALRPFVRVAERIDAARILADDKKFLHERLGDLKTRWKTATFMLGLAVVHGDPHDNNIVATDDGTVLALDLERFAIGPLEWDLTLVAIEYDSFSWVSPAEYQ</sequence>
<dbReference type="Gene3D" id="3.90.1200.10">
    <property type="match status" value="1"/>
</dbReference>
<evidence type="ECO:0000313" key="3">
    <source>
        <dbReference type="Proteomes" id="UP000584374"/>
    </source>
</evidence>
<dbReference type="Pfam" id="PF01636">
    <property type="entry name" value="APH"/>
    <property type="match status" value="1"/>
</dbReference>
<dbReference type="AlphaFoldDB" id="A0A840QI66"/>
<dbReference type="SUPFAM" id="SSF56112">
    <property type="entry name" value="Protein kinase-like (PK-like)"/>
    <property type="match status" value="1"/>
</dbReference>
<organism evidence="2 3">
    <name type="scientific">Saccharopolyspora phatthalungensis</name>
    <dbReference type="NCBI Taxonomy" id="664693"/>
    <lineage>
        <taxon>Bacteria</taxon>
        <taxon>Bacillati</taxon>
        <taxon>Actinomycetota</taxon>
        <taxon>Actinomycetes</taxon>
        <taxon>Pseudonocardiales</taxon>
        <taxon>Pseudonocardiaceae</taxon>
        <taxon>Saccharopolyspora</taxon>
    </lineage>
</organism>
<reference evidence="2 3" key="1">
    <citation type="submission" date="2020-08" db="EMBL/GenBank/DDBJ databases">
        <title>Sequencing the genomes of 1000 actinobacteria strains.</title>
        <authorList>
            <person name="Klenk H.-P."/>
        </authorList>
    </citation>
    <scope>NUCLEOTIDE SEQUENCE [LARGE SCALE GENOMIC DNA]</scope>
    <source>
        <strain evidence="2 3">DSM 45584</strain>
    </source>
</reference>
<keyword evidence="2" id="KW-0808">Transferase</keyword>